<name>A0ABS5TQ11_9ACTN</name>
<dbReference type="PANTHER" id="PTHR43747:SF5">
    <property type="entry name" value="FAD-BINDING DOMAIN-CONTAINING PROTEIN"/>
    <property type="match status" value="1"/>
</dbReference>
<evidence type="ECO:0000256" key="1">
    <source>
        <dbReference type="ARBA" id="ARBA00023002"/>
    </source>
</evidence>
<dbReference type="EMBL" id="JAHBAY010000011">
    <property type="protein sequence ID" value="MBT0772271.1"/>
    <property type="molecule type" value="Genomic_DNA"/>
</dbReference>
<organism evidence="3 4">
    <name type="scientific">Kineosporia corallincola</name>
    <dbReference type="NCBI Taxonomy" id="2835133"/>
    <lineage>
        <taxon>Bacteria</taxon>
        <taxon>Bacillati</taxon>
        <taxon>Actinomycetota</taxon>
        <taxon>Actinomycetes</taxon>
        <taxon>Kineosporiales</taxon>
        <taxon>Kineosporiaceae</taxon>
        <taxon>Kineosporia</taxon>
    </lineage>
</organism>
<evidence type="ECO:0000256" key="2">
    <source>
        <dbReference type="ARBA" id="ARBA00038396"/>
    </source>
</evidence>
<dbReference type="SUPFAM" id="SSF51905">
    <property type="entry name" value="FAD/NAD(P)-binding domain"/>
    <property type="match status" value="1"/>
</dbReference>
<dbReference type="Gene3D" id="3.50.50.60">
    <property type="entry name" value="FAD/NAD(P)-binding domain"/>
    <property type="match status" value="1"/>
</dbReference>
<dbReference type="Proteomes" id="UP001197247">
    <property type="component" value="Unassembled WGS sequence"/>
</dbReference>
<dbReference type="PANTHER" id="PTHR43747">
    <property type="entry name" value="FAD-BINDING PROTEIN"/>
    <property type="match status" value="1"/>
</dbReference>
<comment type="caution">
    <text evidence="3">The sequence shown here is derived from an EMBL/GenBank/DDBJ whole genome shotgun (WGS) entry which is preliminary data.</text>
</comment>
<evidence type="ECO:0000313" key="4">
    <source>
        <dbReference type="Proteomes" id="UP001197247"/>
    </source>
</evidence>
<comment type="similarity">
    <text evidence="2">Belongs to the flavin-dependent halogenase family. Bacterial tryptophan halogenase subfamily.</text>
</comment>
<evidence type="ECO:0000313" key="3">
    <source>
        <dbReference type="EMBL" id="MBT0772271.1"/>
    </source>
</evidence>
<proteinExistence type="inferred from homology"/>
<sequence length="469" mass="49283">MTTAASTFHAITSAGPPVTPPAKSLGTAVVLGGSIAGLLAARVLADHAATVLVMERDELPEGGVPRKGVPQGGQAHVLLAAGGGFLERWFPGFTDRAIEAGACLVTTDRVAVYDDGVPRVNGADVRRLALTRPFLEDLVRAELRAVPNVKSLTGRVTGLEFGDTAVTAVTYESAGVSGVEPADLVVDAMGRASRVSDWLEEAGWDRPPMVRVISGVNYATAFFRRPPGTPGVGLAMNLTGSKYGGAASGAIAMAVENDRFIVVQGGYGDFRPGSTAADMVARCRTEHPEPFGRAVEGEMLGEVATFRQADSRRRDFCSCERLPARLVPVGDAVASFNPLYAQGISSASLHAGALSLFLRSEPDLDVPARAFLDLQRVVVDAAWSISTTGDAAAAAGAGTRTLAQRVSGWLVARVVAASMTDAPVNRVFVEVTQMLRHPSELARPGILLRSLLAARHRRPDPVPPLVREP</sequence>
<reference evidence="3 4" key="1">
    <citation type="submission" date="2021-05" db="EMBL/GenBank/DDBJ databases">
        <title>Kineosporia and Streptomyces sp. nov. two new marine actinobacteria isolated from Coral.</title>
        <authorList>
            <person name="Buangrab K."/>
            <person name="Sutthacheep M."/>
            <person name="Yeemin T."/>
            <person name="Harunari E."/>
            <person name="Igarashi Y."/>
            <person name="Kanchanasin P."/>
            <person name="Tanasupawat S."/>
            <person name="Phongsopitanun W."/>
        </authorList>
    </citation>
    <scope>NUCLEOTIDE SEQUENCE [LARGE SCALE GENOMIC DNA]</scope>
    <source>
        <strain evidence="3 4">J2-2</strain>
    </source>
</reference>
<gene>
    <name evidence="3" type="ORF">KIH74_25220</name>
</gene>
<dbReference type="RefSeq" id="WP_214158682.1">
    <property type="nucleotide sequence ID" value="NZ_JAHBAY010000011.1"/>
</dbReference>
<keyword evidence="4" id="KW-1185">Reference proteome</keyword>
<evidence type="ECO:0008006" key="5">
    <source>
        <dbReference type="Google" id="ProtNLM"/>
    </source>
</evidence>
<dbReference type="InterPro" id="IPR050816">
    <property type="entry name" value="Flavin-dep_Halogenase_NPB"/>
</dbReference>
<protein>
    <recommendedName>
        <fullName evidence="5">2-polyprenyl-6-methoxyphenol hydroxylase-like FAD-dependent oxidoreductase</fullName>
    </recommendedName>
</protein>
<dbReference type="InterPro" id="IPR036188">
    <property type="entry name" value="FAD/NAD-bd_sf"/>
</dbReference>
<accession>A0ABS5TQ11</accession>
<keyword evidence="1" id="KW-0560">Oxidoreductase</keyword>